<feature type="signal peptide" evidence="5">
    <location>
        <begin position="1"/>
        <end position="22"/>
    </location>
</feature>
<proteinExistence type="inferred from homology"/>
<dbReference type="GO" id="GO:0005975">
    <property type="term" value="P:carbohydrate metabolic process"/>
    <property type="evidence" value="ECO:0007669"/>
    <property type="project" value="InterPro"/>
</dbReference>
<gene>
    <name evidence="7" type="ORF">EUU22_13330</name>
</gene>
<comment type="function">
    <text evidence="1">Is involved in generating a small heat-stable compound (Nod), an acylated oligomer of N-acetylglucosamine, that stimulates mitosis in various plant protoplasts.</text>
</comment>
<dbReference type="InterPro" id="IPR002509">
    <property type="entry name" value="NODB_dom"/>
</dbReference>
<dbReference type="InterPro" id="IPR050248">
    <property type="entry name" value="Polysacc_deacetylase_ArnD"/>
</dbReference>
<comment type="caution">
    <text evidence="7">The sequence shown here is derived from an EMBL/GenBank/DDBJ whole genome shotgun (WGS) entry which is preliminary data.</text>
</comment>
<dbReference type="RefSeq" id="WP_129332469.1">
    <property type="nucleotide sequence ID" value="NZ_SDVB01000238.1"/>
</dbReference>
<dbReference type="SUPFAM" id="SSF88713">
    <property type="entry name" value="Glycoside hydrolase/deacetylase"/>
    <property type="match status" value="1"/>
</dbReference>
<evidence type="ECO:0000313" key="7">
    <source>
        <dbReference type="EMBL" id="RYC12040.1"/>
    </source>
</evidence>
<evidence type="ECO:0000256" key="1">
    <source>
        <dbReference type="ARBA" id="ARBA00003236"/>
    </source>
</evidence>
<dbReference type="Pfam" id="PF01522">
    <property type="entry name" value="Polysacc_deac_1"/>
    <property type="match status" value="1"/>
</dbReference>
<evidence type="ECO:0000256" key="2">
    <source>
        <dbReference type="ARBA" id="ARBA00010973"/>
    </source>
</evidence>
<protein>
    <recommendedName>
        <fullName evidence="3">Chitooligosaccharide deacetylase</fullName>
    </recommendedName>
    <alternativeName>
        <fullName evidence="4">Nodulation protein B</fullName>
    </alternativeName>
</protein>
<dbReference type="PANTHER" id="PTHR10587:SF134">
    <property type="entry name" value="SECRETED PROTEIN"/>
    <property type="match status" value="1"/>
</dbReference>
<dbReference type="InterPro" id="IPR011330">
    <property type="entry name" value="Glyco_hydro/deAcase_b/a-brl"/>
</dbReference>
<sequence length="252" mass="26167">MRLSIFSATLAASLLVCATAEARDGLVEPKLTIARGGAAAPRVALTLDACSGAADERILGELFREEIPATIFVTTRWVRRNPDVMKRLQSRPDLFEIEDHGENHVPAVDRPLAVYGIPAAGSPAAVAAEVEGGARAIVAAGSQPPRWFRGATARYSPSAIAEIEKMGYRIAGYSVNGDQGAGLIAGMAEKRIAAAKDGDVIIAHVNQPSRSAGEGVARAIHALKEKGVAFVRLDEGLAAPTAGAAELAAVGQ</sequence>
<dbReference type="Proteomes" id="UP000291088">
    <property type="component" value="Unassembled WGS sequence"/>
</dbReference>
<comment type="similarity">
    <text evidence="2">Belongs to the polysaccharide deacetylase family.</text>
</comment>
<organism evidence="7 8">
    <name type="scientific">Ciceribacter ferrooxidans</name>
    <dbReference type="NCBI Taxonomy" id="2509717"/>
    <lineage>
        <taxon>Bacteria</taxon>
        <taxon>Pseudomonadati</taxon>
        <taxon>Pseudomonadota</taxon>
        <taxon>Alphaproteobacteria</taxon>
        <taxon>Hyphomicrobiales</taxon>
        <taxon>Rhizobiaceae</taxon>
        <taxon>Ciceribacter</taxon>
    </lineage>
</organism>
<evidence type="ECO:0000256" key="5">
    <source>
        <dbReference type="SAM" id="SignalP"/>
    </source>
</evidence>
<dbReference type="PROSITE" id="PS51677">
    <property type="entry name" value="NODB"/>
    <property type="match status" value="1"/>
</dbReference>
<dbReference type="AlphaFoldDB" id="A0A4Q2T4P0"/>
<evidence type="ECO:0000256" key="3">
    <source>
        <dbReference type="ARBA" id="ARBA00020071"/>
    </source>
</evidence>
<dbReference type="OrthoDB" id="9814083at2"/>
<feature type="chain" id="PRO_5020950509" description="Chitooligosaccharide deacetylase" evidence="5">
    <location>
        <begin position="23"/>
        <end position="252"/>
    </location>
</feature>
<dbReference type="PANTHER" id="PTHR10587">
    <property type="entry name" value="GLYCOSYL TRANSFERASE-RELATED"/>
    <property type="match status" value="1"/>
</dbReference>
<evidence type="ECO:0000259" key="6">
    <source>
        <dbReference type="PROSITE" id="PS51677"/>
    </source>
</evidence>
<dbReference type="EMBL" id="SDVB01000238">
    <property type="protein sequence ID" value="RYC12040.1"/>
    <property type="molecule type" value="Genomic_DNA"/>
</dbReference>
<keyword evidence="8" id="KW-1185">Reference proteome</keyword>
<feature type="domain" description="NodB homology" evidence="6">
    <location>
        <begin position="41"/>
        <end position="231"/>
    </location>
</feature>
<dbReference type="GO" id="GO:0016810">
    <property type="term" value="F:hydrolase activity, acting on carbon-nitrogen (but not peptide) bonds"/>
    <property type="evidence" value="ECO:0007669"/>
    <property type="project" value="InterPro"/>
</dbReference>
<evidence type="ECO:0000313" key="8">
    <source>
        <dbReference type="Proteomes" id="UP000291088"/>
    </source>
</evidence>
<name>A0A4Q2T4P0_9HYPH</name>
<evidence type="ECO:0000256" key="4">
    <source>
        <dbReference type="ARBA" id="ARBA00032976"/>
    </source>
</evidence>
<accession>A0A4Q2T4P0</accession>
<dbReference type="Gene3D" id="3.20.20.370">
    <property type="entry name" value="Glycoside hydrolase/deacetylase"/>
    <property type="match status" value="1"/>
</dbReference>
<reference evidence="7 8" key="1">
    <citation type="submission" date="2019-01" db="EMBL/GenBank/DDBJ databases">
        <authorList>
            <person name="Deng T."/>
        </authorList>
    </citation>
    <scope>NUCLEOTIDE SEQUENCE [LARGE SCALE GENOMIC DNA]</scope>
    <source>
        <strain evidence="7 8">F8825</strain>
    </source>
</reference>
<keyword evidence="5" id="KW-0732">Signal</keyword>